<dbReference type="GO" id="GO:0046417">
    <property type="term" value="P:chorismate metabolic process"/>
    <property type="evidence" value="ECO:0007669"/>
    <property type="project" value="InterPro"/>
</dbReference>
<dbReference type="SUPFAM" id="SSF48600">
    <property type="entry name" value="Chorismate mutase II"/>
    <property type="match status" value="1"/>
</dbReference>
<organism evidence="5 6">
    <name type="scientific">Aliikangiella marina</name>
    <dbReference type="NCBI Taxonomy" id="1712262"/>
    <lineage>
        <taxon>Bacteria</taxon>
        <taxon>Pseudomonadati</taxon>
        <taxon>Pseudomonadota</taxon>
        <taxon>Gammaproteobacteria</taxon>
        <taxon>Oceanospirillales</taxon>
        <taxon>Pleioneaceae</taxon>
        <taxon>Aliikangiella</taxon>
    </lineage>
</organism>
<evidence type="ECO:0000313" key="5">
    <source>
        <dbReference type="EMBL" id="TQV77154.1"/>
    </source>
</evidence>
<dbReference type="Proteomes" id="UP000317839">
    <property type="component" value="Unassembled WGS sequence"/>
</dbReference>
<proteinExistence type="predicted"/>
<keyword evidence="2" id="KW-0413">Isomerase</keyword>
<dbReference type="InterPro" id="IPR051331">
    <property type="entry name" value="Chorismate_mutase-related"/>
</dbReference>
<dbReference type="EMBL" id="VIKR01000001">
    <property type="protein sequence ID" value="TQV77154.1"/>
    <property type="molecule type" value="Genomic_DNA"/>
</dbReference>
<sequence>MKEPEANNTHSDLDELRKAIDRIDEKLINLLTQRSNCVEKIAEIKCHSKVSIYDSERENKILQAVTENNPTKYQSVDMANIFHAILRAGLNQQLLYRSEHIDD</sequence>
<accession>A0A545TIU9</accession>
<dbReference type="InterPro" id="IPR002701">
    <property type="entry name" value="CM_II_prokaryot"/>
</dbReference>
<keyword evidence="3" id="KW-0175">Coiled coil</keyword>
<evidence type="ECO:0000313" key="6">
    <source>
        <dbReference type="Proteomes" id="UP000317839"/>
    </source>
</evidence>
<dbReference type="InterPro" id="IPR036979">
    <property type="entry name" value="CM_dom_sf"/>
</dbReference>
<evidence type="ECO:0000256" key="1">
    <source>
        <dbReference type="ARBA" id="ARBA00012404"/>
    </source>
</evidence>
<dbReference type="RefSeq" id="WP_142888514.1">
    <property type="nucleotide sequence ID" value="NZ_VIKR01000001.1"/>
</dbReference>
<dbReference type="Pfam" id="PF01817">
    <property type="entry name" value="CM_2"/>
    <property type="match status" value="1"/>
</dbReference>
<comment type="caution">
    <text evidence="5">The sequence shown here is derived from an EMBL/GenBank/DDBJ whole genome shotgun (WGS) entry which is preliminary data.</text>
</comment>
<name>A0A545TIU9_9GAMM</name>
<keyword evidence="6" id="KW-1185">Reference proteome</keyword>
<evidence type="ECO:0000256" key="2">
    <source>
        <dbReference type="ARBA" id="ARBA00023235"/>
    </source>
</evidence>
<dbReference type="GO" id="GO:0004106">
    <property type="term" value="F:chorismate mutase activity"/>
    <property type="evidence" value="ECO:0007669"/>
    <property type="project" value="UniProtKB-EC"/>
</dbReference>
<dbReference type="OrthoDB" id="9802281at2"/>
<evidence type="ECO:0000259" key="4">
    <source>
        <dbReference type="PROSITE" id="PS51168"/>
    </source>
</evidence>
<reference evidence="5 6" key="1">
    <citation type="submission" date="2019-06" db="EMBL/GenBank/DDBJ databases">
        <title>Draft genome of Aliikangiella marina GYP-15.</title>
        <authorList>
            <person name="Wang G."/>
        </authorList>
    </citation>
    <scope>NUCLEOTIDE SEQUENCE [LARGE SCALE GENOMIC DNA]</scope>
    <source>
        <strain evidence="5 6">GYP-15</strain>
    </source>
</reference>
<dbReference type="Gene3D" id="1.20.59.10">
    <property type="entry name" value="Chorismate mutase"/>
    <property type="match status" value="1"/>
</dbReference>
<dbReference type="EC" id="5.4.99.5" evidence="1"/>
<dbReference type="PANTHER" id="PTHR38041:SF1">
    <property type="entry name" value="CHORISMATE MUTASE"/>
    <property type="match status" value="1"/>
</dbReference>
<dbReference type="PANTHER" id="PTHR38041">
    <property type="entry name" value="CHORISMATE MUTASE"/>
    <property type="match status" value="1"/>
</dbReference>
<dbReference type="InterPro" id="IPR036263">
    <property type="entry name" value="Chorismate_II_sf"/>
</dbReference>
<dbReference type="GO" id="GO:0009697">
    <property type="term" value="P:salicylic acid biosynthetic process"/>
    <property type="evidence" value="ECO:0007669"/>
    <property type="project" value="TreeGrafter"/>
</dbReference>
<dbReference type="PROSITE" id="PS51168">
    <property type="entry name" value="CHORISMATE_MUT_2"/>
    <property type="match status" value="1"/>
</dbReference>
<dbReference type="AlphaFoldDB" id="A0A545TIU9"/>
<protein>
    <recommendedName>
        <fullName evidence="1">chorismate mutase</fullName>
        <ecNumber evidence="1">5.4.99.5</ecNumber>
    </recommendedName>
</protein>
<feature type="domain" description="Chorismate mutase" evidence="4">
    <location>
        <begin position="7"/>
        <end position="97"/>
    </location>
</feature>
<gene>
    <name evidence="5" type="ORF">FLL45_04180</name>
</gene>
<evidence type="ECO:0000256" key="3">
    <source>
        <dbReference type="SAM" id="Coils"/>
    </source>
</evidence>
<feature type="coiled-coil region" evidence="3">
    <location>
        <begin position="6"/>
        <end position="33"/>
    </location>
</feature>
<dbReference type="SMART" id="SM00830">
    <property type="entry name" value="CM_2"/>
    <property type="match status" value="1"/>
</dbReference>